<name>A0A502BMD8_9HYPH</name>
<gene>
    <name evidence="2" type="ORF">FHY56_08385</name>
</gene>
<dbReference type="SUPFAM" id="SSF53187">
    <property type="entry name" value="Zn-dependent exopeptidases"/>
    <property type="match status" value="1"/>
</dbReference>
<dbReference type="PANTHER" id="PTHR11014">
    <property type="entry name" value="PEPTIDASE M20 FAMILY MEMBER"/>
    <property type="match status" value="1"/>
</dbReference>
<accession>A0A502BMD8</accession>
<evidence type="ECO:0000313" key="2">
    <source>
        <dbReference type="EMBL" id="TPF75285.1"/>
    </source>
</evidence>
<dbReference type="Gene3D" id="3.40.630.10">
    <property type="entry name" value="Zn peptidases"/>
    <property type="match status" value="1"/>
</dbReference>
<dbReference type="Pfam" id="PF01546">
    <property type="entry name" value="Peptidase_M20"/>
    <property type="match status" value="1"/>
</dbReference>
<dbReference type="InterPro" id="IPR002933">
    <property type="entry name" value="Peptidase_M20"/>
</dbReference>
<sequence>MTAQSDPNILNDLSSFVQELTTNIEPHLIELRRDIHAHPETGFDVERTAGVVARELESLGIEHQTGVGRTGVVGLIKGGRPGPTLIIRADMDALPIEEQTGLAFASLHTGKMHACGHDLHTATLIGIGKVLKEVLSQSF</sequence>
<evidence type="ECO:0000256" key="1">
    <source>
        <dbReference type="ARBA" id="ARBA00022801"/>
    </source>
</evidence>
<organism evidence="2 3">
    <name type="scientific">Brucella gallinifaecis</name>
    <dbReference type="NCBI Taxonomy" id="215590"/>
    <lineage>
        <taxon>Bacteria</taxon>
        <taxon>Pseudomonadati</taxon>
        <taxon>Pseudomonadota</taxon>
        <taxon>Alphaproteobacteria</taxon>
        <taxon>Hyphomicrobiales</taxon>
        <taxon>Brucellaceae</taxon>
        <taxon>Brucella/Ochrobactrum group</taxon>
        <taxon>Brucella</taxon>
    </lineage>
</organism>
<dbReference type="PANTHER" id="PTHR11014:SF63">
    <property type="entry name" value="METALLOPEPTIDASE, PUTATIVE (AFU_ORTHOLOGUE AFUA_6G09600)-RELATED"/>
    <property type="match status" value="1"/>
</dbReference>
<evidence type="ECO:0000313" key="3">
    <source>
        <dbReference type="Proteomes" id="UP000315388"/>
    </source>
</evidence>
<dbReference type="Proteomes" id="UP000315388">
    <property type="component" value="Unassembled WGS sequence"/>
</dbReference>
<comment type="caution">
    <text evidence="2">The sequence shown here is derived from an EMBL/GenBank/DDBJ whole genome shotgun (WGS) entry which is preliminary data.</text>
</comment>
<dbReference type="InterPro" id="IPR017439">
    <property type="entry name" value="Amidohydrolase"/>
</dbReference>
<proteinExistence type="predicted"/>
<protein>
    <submittedName>
        <fullName evidence="2">Amidohydrolase</fullName>
    </submittedName>
</protein>
<keyword evidence="3" id="KW-1185">Reference proteome</keyword>
<keyword evidence="1 2" id="KW-0378">Hydrolase</keyword>
<dbReference type="GO" id="GO:0016787">
    <property type="term" value="F:hydrolase activity"/>
    <property type="evidence" value="ECO:0007669"/>
    <property type="project" value="UniProtKB-KW"/>
</dbReference>
<dbReference type="AlphaFoldDB" id="A0A502BMD8"/>
<dbReference type="EMBL" id="VEWJ01000005">
    <property type="protein sequence ID" value="TPF75285.1"/>
    <property type="molecule type" value="Genomic_DNA"/>
</dbReference>
<dbReference type="OrthoDB" id="8455421at2"/>
<dbReference type="RefSeq" id="WP_140904723.1">
    <property type="nucleotide sequence ID" value="NZ_JBHTMD010000013.1"/>
</dbReference>
<reference evidence="2 3" key="1">
    <citation type="journal article" date="2003" name="Int. J. Syst. Evol. Microbiol.">
        <title>Towards a standardized format for the description of a novel species (of an established genus): Ochrobactrum gallinifaecis sp. nov.</title>
        <authorList>
            <person name="Kampfer P."/>
            <person name="Buczolits S."/>
            <person name="Albrecht A."/>
            <person name="Busse H.J."/>
            <person name="Stackebrandt E."/>
        </authorList>
    </citation>
    <scope>NUCLEOTIDE SEQUENCE [LARGE SCALE GENOMIC DNA]</scope>
    <source>
        <strain evidence="2 3">ISO 196</strain>
    </source>
</reference>